<sequence length="140" mass="14792">MSTSADKASTPADFEWLVNQFTGEVPGVLHALIVSLDGLQLVSSRSLSRDLGDQMAALTAGLLSMADRTAALLSLGDSEYITIRLPRGHLLFMRVSESAGLAVVADASCDLRVVAYQMTQFVGSVGHVLTPDVRTGVSAR</sequence>
<dbReference type="Gene3D" id="3.30.450.30">
    <property type="entry name" value="Dynein light chain 2a, cytoplasmic"/>
    <property type="match status" value="1"/>
</dbReference>
<evidence type="ECO:0000313" key="2">
    <source>
        <dbReference type="EMBL" id="GID12911.1"/>
    </source>
</evidence>
<comment type="caution">
    <text evidence="2">The sequence shown here is derived from an EMBL/GenBank/DDBJ whole genome shotgun (WGS) entry which is preliminary data.</text>
</comment>
<dbReference type="Proteomes" id="UP000612808">
    <property type="component" value="Unassembled WGS sequence"/>
</dbReference>
<evidence type="ECO:0000313" key="3">
    <source>
        <dbReference type="Proteomes" id="UP000612808"/>
    </source>
</evidence>
<dbReference type="PANTHER" id="PTHR36222">
    <property type="entry name" value="SERINE PROTEASE INHIBITOR RV3364C"/>
    <property type="match status" value="1"/>
</dbReference>
<dbReference type="InterPro" id="IPR053141">
    <property type="entry name" value="Mycobact_SerProt_Inhib_Rv3364c"/>
</dbReference>
<dbReference type="AlphaFoldDB" id="A0A8J3IZH6"/>
<dbReference type="EMBL" id="BOMB01000021">
    <property type="protein sequence ID" value="GID12911.1"/>
    <property type="molecule type" value="Genomic_DNA"/>
</dbReference>
<keyword evidence="3" id="KW-1185">Reference proteome</keyword>
<proteinExistence type="predicted"/>
<name>A0A8J3IZH6_9ACTN</name>
<evidence type="ECO:0000259" key="1">
    <source>
        <dbReference type="SMART" id="SM00960"/>
    </source>
</evidence>
<dbReference type="InterPro" id="IPR004942">
    <property type="entry name" value="Roadblock/LAMTOR2_dom"/>
</dbReference>
<dbReference type="PANTHER" id="PTHR36222:SF1">
    <property type="entry name" value="SERINE PROTEASE INHIBITOR RV3364C"/>
    <property type="match status" value="1"/>
</dbReference>
<gene>
    <name evidence="2" type="ORF">Aru02nite_38000</name>
</gene>
<organism evidence="2 3">
    <name type="scientific">Actinocatenispora rupis</name>
    <dbReference type="NCBI Taxonomy" id="519421"/>
    <lineage>
        <taxon>Bacteria</taxon>
        <taxon>Bacillati</taxon>
        <taxon>Actinomycetota</taxon>
        <taxon>Actinomycetes</taxon>
        <taxon>Micromonosporales</taxon>
        <taxon>Micromonosporaceae</taxon>
        <taxon>Actinocatenispora</taxon>
    </lineage>
</organism>
<dbReference type="Pfam" id="PF03259">
    <property type="entry name" value="Robl_LC7"/>
    <property type="match status" value="1"/>
</dbReference>
<reference evidence="2" key="1">
    <citation type="submission" date="2021-01" db="EMBL/GenBank/DDBJ databases">
        <title>Whole genome shotgun sequence of Actinocatenispora rupis NBRC 107355.</title>
        <authorList>
            <person name="Komaki H."/>
            <person name="Tamura T."/>
        </authorList>
    </citation>
    <scope>NUCLEOTIDE SEQUENCE</scope>
    <source>
        <strain evidence="2">NBRC 107355</strain>
    </source>
</reference>
<dbReference type="RefSeq" id="WP_203659399.1">
    <property type="nucleotide sequence ID" value="NZ_BAAAZM010000008.1"/>
</dbReference>
<dbReference type="SUPFAM" id="SSF103196">
    <property type="entry name" value="Roadblock/LC7 domain"/>
    <property type="match status" value="1"/>
</dbReference>
<feature type="domain" description="Roadblock/LAMTOR2" evidence="1">
    <location>
        <begin position="15"/>
        <end position="105"/>
    </location>
</feature>
<accession>A0A8J3IZH6</accession>
<protein>
    <submittedName>
        <fullName evidence="2">Dynein regulation protein LC7</fullName>
    </submittedName>
</protein>
<dbReference type="SMART" id="SM00960">
    <property type="entry name" value="Robl_LC7"/>
    <property type="match status" value="1"/>
</dbReference>